<protein>
    <submittedName>
        <fullName evidence="3">D-amino-acid dehydrogenase</fullName>
    </submittedName>
</protein>
<organism evidence="3 4">
    <name type="scientific">Aidingimonas halophila</name>
    <dbReference type="NCBI Taxonomy" id="574349"/>
    <lineage>
        <taxon>Bacteria</taxon>
        <taxon>Pseudomonadati</taxon>
        <taxon>Pseudomonadota</taxon>
        <taxon>Gammaproteobacteria</taxon>
        <taxon>Oceanospirillales</taxon>
        <taxon>Halomonadaceae</taxon>
        <taxon>Aidingimonas</taxon>
    </lineage>
</organism>
<dbReference type="PANTHER" id="PTHR13847">
    <property type="entry name" value="SARCOSINE DEHYDROGENASE-RELATED"/>
    <property type="match status" value="1"/>
</dbReference>
<dbReference type="AlphaFoldDB" id="A0A1H3A6R4"/>
<dbReference type="InterPro" id="IPR006076">
    <property type="entry name" value="FAD-dep_OxRdtase"/>
</dbReference>
<name>A0A1H3A6R4_9GAMM</name>
<dbReference type="GO" id="GO:0016491">
    <property type="term" value="F:oxidoreductase activity"/>
    <property type="evidence" value="ECO:0007669"/>
    <property type="project" value="UniProtKB-KW"/>
</dbReference>
<dbReference type="PANTHER" id="PTHR13847:SF289">
    <property type="entry name" value="GLYCINE OXIDASE"/>
    <property type="match status" value="1"/>
</dbReference>
<keyword evidence="1" id="KW-0560">Oxidoreductase</keyword>
<dbReference type="EMBL" id="FNNI01000004">
    <property type="protein sequence ID" value="SDX25131.1"/>
    <property type="molecule type" value="Genomic_DNA"/>
</dbReference>
<evidence type="ECO:0000313" key="3">
    <source>
        <dbReference type="EMBL" id="SDX25131.1"/>
    </source>
</evidence>
<evidence type="ECO:0000259" key="2">
    <source>
        <dbReference type="Pfam" id="PF01266"/>
    </source>
</evidence>
<dbReference type="Gene3D" id="3.50.50.60">
    <property type="entry name" value="FAD/NAD(P)-binding domain"/>
    <property type="match status" value="2"/>
</dbReference>
<reference evidence="3 4" key="1">
    <citation type="submission" date="2016-10" db="EMBL/GenBank/DDBJ databases">
        <authorList>
            <person name="de Groot N.N."/>
        </authorList>
    </citation>
    <scope>NUCLEOTIDE SEQUENCE [LARGE SCALE GENOMIC DNA]</scope>
    <source>
        <strain evidence="3 4">DSM 19219</strain>
    </source>
</reference>
<dbReference type="Proteomes" id="UP000198500">
    <property type="component" value="Unassembled WGS sequence"/>
</dbReference>
<dbReference type="STRING" id="574349.SAMN05443545_104369"/>
<sequence length="435" mass="47528">MTDDTSQQVTVVGAGVVGLCMALRLQRLGKQVLLIDRQRAGTGTSSGNAGYIATETIDPLSTLETLRSVPGQLFKRHGALKLPMQYLPKAAPWLMRFALSASPSRVERGRQALVSLNSQAVEAWRRCLTDIGAAGALRNAGHLLVWESASTAGPRRLADHLARYGIHAEWQSEAAVRERIPALSSRVSQGLWFSQTAKITDPAVLCRRLFDAFVARGGQWSQQGITHVQSDGQQAVLQGERNTIVTRQVVIAAGAYSHRLCADLGLDVPLETERGYHLTLPEARDLLPHSLESAERHCVLSPLHSGLRIVGFSEIGGLDMPPRQSRFASLQIHLRVLLDGPDGFADSPRTWMGYRPTLPDSLPVLDRHPSKPNVFMAFGHQHLGLTQAAVSAEWLADAIVYGTFAECLAPFRVTRFRATSHLSSLAHSREDDTAK</sequence>
<dbReference type="SUPFAM" id="SSF51905">
    <property type="entry name" value="FAD/NAD(P)-binding domain"/>
    <property type="match status" value="1"/>
</dbReference>
<proteinExistence type="predicted"/>
<dbReference type="Pfam" id="PF01266">
    <property type="entry name" value="DAO"/>
    <property type="match status" value="1"/>
</dbReference>
<keyword evidence="4" id="KW-1185">Reference proteome</keyword>
<dbReference type="InterPro" id="IPR036188">
    <property type="entry name" value="FAD/NAD-bd_sf"/>
</dbReference>
<dbReference type="GO" id="GO:0005737">
    <property type="term" value="C:cytoplasm"/>
    <property type="evidence" value="ECO:0007669"/>
    <property type="project" value="TreeGrafter"/>
</dbReference>
<evidence type="ECO:0000313" key="4">
    <source>
        <dbReference type="Proteomes" id="UP000198500"/>
    </source>
</evidence>
<accession>A0A1H3A6R4</accession>
<dbReference type="Gene3D" id="3.30.9.10">
    <property type="entry name" value="D-Amino Acid Oxidase, subunit A, domain 2"/>
    <property type="match status" value="1"/>
</dbReference>
<gene>
    <name evidence="3" type="ORF">SAMN05443545_104369</name>
</gene>
<feature type="domain" description="FAD dependent oxidoreductase" evidence="2">
    <location>
        <begin position="9"/>
        <end position="397"/>
    </location>
</feature>
<dbReference type="RefSeq" id="WP_092569355.1">
    <property type="nucleotide sequence ID" value="NZ_BMXH01000001.1"/>
</dbReference>
<evidence type="ECO:0000256" key="1">
    <source>
        <dbReference type="ARBA" id="ARBA00023002"/>
    </source>
</evidence>
<dbReference type="OrthoDB" id="9805337at2"/>